<accession>A0A0D7CSY5</accession>
<proteinExistence type="predicted"/>
<evidence type="ECO:0008006" key="4">
    <source>
        <dbReference type="Google" id="ProtNLM"/>
    </source>
</evidence>
<dbReference type="RefSeq" id="WP_044363444.1">
    <property type="nucleotide sequence ID" value="NZ_JRKI01000007.1"/>
</dbReference>
<feature type="compositionally biased region" description="Low complexity" evidence="1">
    <location>
        <begin position="92"/>
        <end position="105"/>
    </location>
</feature>
<protein>
    <recommendedName>
        <fullName evidence="4">Family 2 glycosyl transferase</fullName>
    </recommendedName>
</protein>
<evidence type="ECO:0000313" key="2">
    <source>
        <dbReference type="EMBL" id="KIZ18960.1"/>
    </source>
</evidence>
<feature type="region of interest" description="Disordered" evidence="1">
    <location>
        <begin position="22"/>
        <end position="124"/>
    </location>
</feature>
<evidence type="ECO:0000313" key="3">
    <source>
        <dbReference type="Proteomes" id="UP000032458"/>
    </source>
</evidence>
<organism evidence="2 3">
    <name type="scientific">Streptomyces natalensis ATCC 27448</name>
    <dbReference type="NCBI Taxonomy" id="1240678"/>
    <lineage>
        <taxon>Bacteria</taxon>
        <taxon>Bacillati</taxon>
        <taxon>Actinomycetota</taxon>
        <taxon>Actinomycetes</taxon>
        <taxon>Kitasatosporales</taxon>
        <taxon>Streptomycetaceae</taxon>
        <taxon>Streptomyces</taxon>
    </lineage>
</organism>
<reference evidence="2 3" key="1">
    <citation type="submission" date="2014-09" db="EMBL/GenBank/DDBJ databases">
        <title>Draft genome sequence of Streptomyces natalensis ATCC 27448, producer of the antifungal pimaricin.</title>
        <authorList>
            <person name="Mendes M.V."/>
            <person name="Beites T."/>
            <person name="Pires S."/>
            <person name="Santos C.L."/>
            <person name="Moradas-Ferreira P."/>
        </authorList>
    </citation>
    <scope>NUCLEOTIDE SEQUENCE [LARGE SCALE GENOMIC DNA]</scope>
    <source>
        <strain evidence="2 3">ATCC 27448</strain>
    </source>
</reference>
<keyword evidence="3" id="KW-1185">Reference proteome</keyword>
<sequence>TGDPYAVPQEAAQVGDPYAAVPQQQPYEQWQAAPVQPDGQPYAPADPYQGGQGDYQAGQAAPYGGQPGYPHQDPGAYPADPYQAGAYDPYGYAQQAPQTQQPYDDGTTYPGSFPEPRRDGSDQQ</sequence>
<comment type="caution">
    <text evidence="2">The sequence shown here is derived from an EMBL/GenBank/DDBJ whole genome shotgun (WGS) entry which is preliminary data.</text>
</comment>
<dbReference type="PATRIC" id="fig|1240678.4.peg.1057"/>
<dbReference type="Proteomes" id="UP000032458">
    <property type="component" value="Unassembled WGS sequence"/>
</dbReference>
<evidence type="ECO:0000256" key="1">
    <source>
        <dbReference type="SAM" id="MobiDB-lite"/>
    </source>
</evidence>
<dbReference type="AlphaFoldDB" id="A0A0D7CSY5"/>
<dbReference type="EMBL" id="JRKI01000007">
    <property type="protein sequence ID" value="KIZ18960.1"/>
    <property type="molecule type" value="Genomic_DNA"/>
</dbReference>
<name>A0A0D7CSY5_9ACTN</name>
<gene>
    <name evidence="2" type="ORF">SNA_05000</name>
</gene>
<feature type="non-terminal residue" evidence="2">
    <location>
        <position position="1"/>
    </location>
</feature>
<feature type="compositionally biased region" description="Basic and acidic residues" evidence="1">
    <location>
        <begin position="115"/>
        <end position="124"/>
    </location>
</feature>
<feature type="compositionally biased region" description="Low complexity" evidence="1">
    <location>
        <begin position="45"/>
        <end position="75"/>
    </location>
</feature>